<feature type="transmembrane region" description="Helical" evidence="1">
    <location>
        <begin position="669"/>
        <end position="699"/>
    </location>
</feature>
<dbReference type="AlphaFoldDB" id="Q8TMR4"/>
<dbReference type="InParanoid" id="Q8TMR4"/>
<keyword evidence="1" id="KW-1133">Transmembrane helix</keyword>
<evidence type="ECO:0008006" key="4">
    <source>
        <dbReference type="Google" id="ProtNLM"/>
    </source>
</evidence>
<keyword evidence="3" id="KW-1185">Reference proteome</keyword>
<dbReference type="InterPro" id="IPR013783">
    <property type="entry name" value="Ig-like_fold"/>
</dbReference>
<dbReference type="EMBL" id="AE010299">
    <property type="protein sequence ID" value="AAM05970.1"/>
    <property type="molecule type" value="Genomic_DNA"/>
</dbReference>
<dbReference type="KEGG" id="mac:MA_2589"/>
<evidence type="ECO:0000313" key="3">
    <source>
        <dbReference type="Proteomes" id="UP000002487"/>
    </source>
</evidence>
<dbReference type="Gene3D" id="2.60.120.260">
    <property type="entry name" value="Galactose-binding domain-like"/>
    <property type="match status" value="1"/>
</dbReference>
<organism evidence="2 3">
    <name type="scientific">Methanosarcina acetivorans (strain ATCC 35395 / DSM 2834 / JCM 12185 / C2A)</name>
    <dbReference type="NCBI Taxonomy" id="188937"/>
    <lineage>
        <taxon>Archaea</taxon>
        <taxon>Methanobacteriati</taxon>
        <taxon>Methanobacteriota</taxon>
        <taxon>Stenosarchaea group</taxon>
        <taxon>Methanomicrobia</taxon>
        <taxon>Methanosarcinales</taxon>
        <taxon>Methanosarcinaceae</taxon>
        <taxon>Methanosarcina</taxon>
    </lineage>
</organism>
<dbReference type="EnsemblBacteria" id="AAM05970">
    <property type="protein sequence ID" value="AAM05970"/>
    <property type="gene ID" value="MA_2589"/>
</dbReference>
<reference evidence="2 3" key="1">
    <citation type="journal article" date="2002" name="Genome Res.">
        <title>The genome of Methanosarcina acetivorans reveals extensive metabolic and physiological diversity.</title>
        <authorList>
            <person name="Galagan J.E."/>
            <person name="Nusbaum C."/>
            <person name="Roy A."/>
            <person name="Endrizzi M.G."/>
            <person name="Macdonald P."/>
            <person name="FitzHugh W."/>
            <person name="Calvo S."/>
            <person name="Engels R."/>
            <person name="Smirnov S."/>
            <person name="Atnoor D."/>
            <person name="Brown A."/>
            <person name="Allen N."/>
            <person name="Naylor J."/>
            <person name="Stange-Thomann N."/>
            <person name="DeArellano K."/>
            <person name="Johnson R."/>
            <person name="Linton L."/>
            <person name="McEwan P."/>
            <person name="McKernan K."/>
            <person name="Talamas J."/>
            <person name="Tirrell A."/>
            <person name="Ye W."/>
            <person name="Zimmer A."/>
            <person name="Barber R.D."/>
            <person name="Cann I."/>
            <person name="Graham D.E."/>
            <person name="Grahame D.A."/>
            <person name="Guss A."/>
            <person name="Hedderich R."/>
            <person name="Ingram-Smith C."/>
            <person name="Kuettner C.H."/>
            <person name="Krzycki J.A."/>
            <person name="Leigh J.A."/>
            <person name="Li W."/>
            <person name="Liu J."/>
            <person name="Mukhopadhyay B."/>
            <person name="Reeve J.N."/>
            <person name="Smith K."/>
            <person name="Springer T.A."/>
            <person name="Umayam L.A."/>
            <person name="White O."/>
            <person name="White R.H."/>
            <person name="de Macario E.C."/>
            <person name="Ferry J.G."/>
            <person name="Jarrell K.F."/>
            <person name="Jing H."/>
            <person name="Macario A.J.L."/>
            <person name="Paulsen I."/>
            <person name="Pritchett M."/>
            <person name="Sowers K.R."/>
            <person name="Swanson R.V."/>
            <person name="Zinder S.H."/>
            <person name="Lander E."/>
            <person name="Metcalf W.W."/>
            <person name="Birren B."/>
        </authorList>
    </citation>
    <scope>NUCLEOTIDE SEQUENCE [LARGE SCALE GENOMIC DNA]</scope>
    <source>
        <strain evidence="3">ATCC 35395 / DSM 2834 / JCM 12185 / C2A</strain>
    </source>
</reference>
<gene>
    <name evidence="2" type="ordered locus">MA_2589</name>
</gene>
<dbReference type="STRING" id="188937.MA_2589"/>
<protein>
    <recommendedName>
        <fullName evidence="4">CBM-cenC domain-containing protein</fullName>
    </recommendedName>
</protein>
<evidence type="ECO:0000256" key="1">
    <source>
        <dbReference type="SAM" id="Phobius"/>
    </source>
</evidence>
<proteinExistence type="predicted"/>
<evidence type="ECO:0000313" key="2">
    <source>
        <dbReference type="EMBL" id="AAM05970.1"/>
    </source>
</evidence>
<accession>Q8TMR4</accession>
<keyword evidence="1" id="KW-0812">Transmembrane</keyword>
<sequence length="704" mass="76254">MKLFSYFLVFCLMLISIHGANATSVSSMEVANYDFESWASSSNANSWGEAGTVSQYSANPHGGTYAAELAGGSSSYVTQAVYDVHEGDSVNYTLWWNEITNTVCTGQLNIIFRNSSGVEISTSSVTLDTGLAAGNWKQFSGSFIAPAGTDRISIQVVNIGALSSYHGAVDDVLIWVDNKPISSDSETFDYGVAVSEFSYTPSNTAYFLRAEFDNIDWSGYSDNDSATATINSVSESVSDSEGIITFSYTFTASTAYDIEISKLINNGPEVISPVNGESIPIEEPFNTVNFEWENISSNYIFQFGTDSNFDSLWYNISQSETTQELSLNPGTYYWRVLVWDSDLSTWGATPVSFTIEEATPTPGYVGIFVKNEDTLVNLTSFSVILQNDTNSYSKSTSSGVISFNSSEVLTGEYIATISSSGYSPRTLVIDSPDIITAYLSSNTSTSLISFSLIDYTNQFSYLETRLKITKPDTGDGITISDSYFDASGSNKVYLTTDTSYSLELISSTGYTRGVGSYTPVQDETVSLIAGDVELIPASDTYGGFNYTFTKTNESITLNWFAPAGSLTEPFSYTIYDDNSSVVYSLSSSAPAGSATYYYADPSKQYKIVIEAETTGGTLRHTEYVRGENSIIDLGISDKWSNMISVFILFTIGLLFGAKSASAGAFITAIFAGGLYAVGMLHIGILILSMIVVLGLIAILRGRYS</sequence>
<dbReference type="HOGENOM" id="CLU_450282_0_0_2"/>
<keyword evidence="1" id="KW-0472">Membrane</keyword>
<dbReference type="Gene3D" id="2.60.40.10">
    <property type="entry name" value="Immunoglobulins"/>
    <property type="match status" value="1"/>
</dbReference>
<dbReference type="Proteomes" id="UP000002487">
    <property type="component" value="Chromosome"/>
</dbReference>
<name>Q8TMR4_METAC</name>